<evidence type="ECO:0000256" key="7">
    <source>
        <dbReference type="ARBA" id="ARBA00022605"/>
    </source>
</evidence>
<dbReference type="InterPro" id="IPR000534">
    <property type="entry name" value="Semialdehyde_DH_NAD-bd"/>
</dbReference>
<sequence length="377" mass="41792">MHNLPKKQAFHTRRSYGMTRAYRAGRGLFDADTLQEGQMGYRIVVVGATGNVGREMLNILDEREFPVDEIAVLASRRSLGTEVSFGDKTLKTQDLATFDFTGWDIALFAVGSEATKEFAPKAAKAGCVVIDNSSLYRYDPDVPLIVPECNASAVHEMKKNIIANPNCSTAQMVVALKPLHDRARIKRVVVSTYQSVSGSGKEGMDELWEQTKAVYNPVSDVPPKKYPKEIAFNVIPHIDVFLEDGSTKEEWKMVAETKKIVDKSIKVTATCVRVPVFVGHAEAINIEFEDFLDEDEARDILRESPGIMVIDKREDGGYVTPKECVGDFATFISRIRQDSTIDNGLNLWCVSDNLRKGAALNAVQIAEVLGREILKKG</sequence>
<comment type="pathway">
    <text evidence="3 15">Amino-acid biosynthesis; L-threonine biosynthesis; L-threonine from L-aspartate: step 2/5.</text>
</comment>
<keyword evidence="12 15" id="KW-0457">Lysine biosynthesis</keyword>
<dbReference type="SUPFAM" id="SSF55347">
    <property type="entry name" value="Glyceraldehyde-3-phosphate dehydrogenase-like, C-terminal domain"/>
    <property type="match status" value="1"/>
</dbReference>
<comment type="subunit">
    <text evidence="5 15">Homodimer.</text>
</comment>
<dbReference type="PANTHER" id="PTHR46278">
    <property type="entry name" value="DEHYDROGENASE, PUTATIVE-RELATED"/>
    <property type="match status" value="1"/>
</dbReference>
<evidence type="ECO:0000259" key="17">
    <source>
        <dbReference type="SMART" id="SM00859"/>
    </source>
</evidence>
<feature type="binding site" evidence="15">
    <location>
        <begin position="49"/>
        <end position="52"/>
    </location>
    <ligand>
        <name>NADP(+)</name>
        <dbReference type="ChEBI" id="CHEBI:58349"/>
    </ligand>
</feature>
<gene>
    <name evidence="15" type="primary">asd</name>
    <name evidence="18" type="ORF">GGQ68_000377</name>
</gene>
<evidence type="ECO:0000256" key="8">
    <source>
        <dbReference type="ARBA" id="ARBA00022697"/>
    </source>
</evidence>
<dbReference type="GO" id="GO:0071266">
    <property type="term" value="P:'de novo' L-methionine biosynthetic process"/>
    <property type="evidence" value="ECO:0007669"/>
    <property type="project" value="UniProtKB-UniRule"/>
</dbReference>
<dbReference type="NCBIfam" id="NF011456">
    <property type="entry name" value="PRK14874.1"/>
    <property type="match status" value="1"/>
</dbReference>
<comment type="caution">
    <text evidence="18">The sequence shown here is derived from an EMBL/GenBank/DDBJ whole genome shotgun (WGS) entry which is preliminary data.</text>
</comment>
<protein>
    <recommendedName>
        <fullName evidence="6 15">Aspartate-semialdehyde dehydrogenase</fullName>
        <shortName evidence="15">ASA dehydrogenase</shortName>
        <shortName evidence="15">ASADH</shortName>
        <ecNumber evidence="6 15">1.2.1.11</ecNumber>
    </recommendedName>
    <alternativeName>
        <fullName evidence="15">Aspartate-beta-semialdehyde dehydrogenase</fullName>
    </alternativeName>
</protein>
<dbReference type="GO" id="GO:0019877">
    <property type="term" value="P:diaminopimelate biosynthetic process"/>
    <property type="evidence" value="ECO:0007669"/>
    <property type="project" value="UniProtKB-UniRule"/>
</dbReference>
<evidence type="ECO:0000313" key="19">
    <source>
        <dbReference type="Proteomes" id="UP000541426"/>
    </source>
</evidence>
<reference evidence="18 19" key="1">
    <citation type="submission" date="2020-08" db="EMBL/GenBank/DDBJ databases">
        <title>Genomic Encyclopedia of Type Strains, Phase IV (KMG-IV): sequencing the most valuable type-strain genomes for metagenomic binning, comparative biology and taxonomic classification.</title>
        <authorList>
            <person name="Goeker M."/>
        </authorList>
    </citation>
    <scope>NUCLEOTIDE SEQUENCE [LARGE SCALE GENOMIC DNA]</scope>
    <source>
        <strain evidence="18 19">DSM 102235</strain>
    </source>
</reference>
<evidence type="ECO:0000313" key="18">
    <source>
        <dbReference type="EMBL" id="MBB3984066.1"/>
    </source>
</evidence>
<dbReference type="InterPro" id="IPR012080">
    <property type="entry name" value="Asp_semialdehyde_DH"/>
</dbReference>
<keyword evidence="7 15" id="KW-0028">Amino-acid biosynthesis</keyword>
<dbReference type="SUPFAM" id="SSF51735">
    <property type="entry name" value="NAD(P)-binding Rossmann-fold domains"/>
    <property type="match status" value="1"/>
</dbReference>
<evidence type="ECO:0000256" key="13">
    <source>
        <dbReference type="ARBA" id="ARBA00023167"/>
    </source>
</evidence>
<evidence type="ECO:0000256" key="9">
    <source>
        <dbReference type="ARBA" id="ARBA00022857"/>
    </source>
</evidence>
<evidence type="ECO:0000256" key="11">
    <source>
        <dbReference type="ARBA" id="ARBA00023002"/>
    </source>
</evidence>
<dbReference type="AlphaFoldDB" id="A0A7W6DIV2"/>
<dbReference type="PIRSF" id="PIRSF000148">
    <property type="entry name" value="ASA_dh"/>
    <property type="match status" value="1"/>
</dbReference>
<dbReference type="InterPro" id="IPR036291">
    <property type="entry name" value="NAD(P)-bd_dom_sf"/>
</dbReference>
<feature type="binding site" evidence="15">
    <location>
        <position position="353"/>
    </location>
    <ligand>
        <name>NADP(+)</name>
        <dbReference type="ChEBI" id="CHEBI:58349"/>
    </ligand>
</feature>
<keyword evidence="8 15" id="KW-0791">Threonine biosynthesis</keyword>
<feature type="binding site" evidence="15">
    <location>
        <position position="273"/>
    </location>
    <ligand>
        <name>substrate</name>
    </ligand>
</feature>
<feature type="active site" description="Acyl-thioester intermediate" evidence="15 16">
    <location>
        <position position="167"/>
    </location>
</feature>
<evidence type="ECO:0000256" key="3">
    <source>
        <dbReference type="ARBA" id="ARBA00005097"/>
    </source>
</evidence>
<dbReference type="CDD" id="cd18131">
    <property type="entry name" value="ASADH_C_bac_euk_like"/>
    <property type="match status" value="1"/>
</dbReference>
<feature type="domain" description="Semialdehyde dehydrogenase NAD-binding" evidence="17">
    <location>
        <begin position="42"/>
        <end position="157"/>
    </location>
</feature>
<dbReference type="EMBL" id="JACIEJ010000001">
    <property type="protein sequence ID" value="MBB3984066.1"/>
    <property type="molecule type" value="Genomic_DNA"/>
</dbReference>
<dbReference type="PANTHER" id="PTHR46278:SF2">
    <property type="entry name" value="ASPARTATE-SEMIALDEHYDE DEHYDROGENASE"/>
    <property type="match status" value="1"/>
</dbReference>
<evidence type="ECO:0000256" key="5">
    <source>
        <dbReference type="ARBA" id="ARBA00011738"/>
    </source>
</evidence>
<dbReference type="Proteomes" id="UP000541426">
    <property type="component" value="Unassembled WGS sequence"/>
</dbReference>
<evidence type="ECO:0000256" key="14">
    <source>
        <dbReference type="ARBA" id="ARBA00047891"/>
    </source>
</evidence>
<dbReference type="Pfam" id="PF01118">
    <property type="entry name" value="Semialdhyde_dh"/>
    <property type="match status" value="1"/>
</dbReference>
<feature type="binding site" evidence="15">
    <location>
        <position position="137"/>
    </location>
    <ligand>
        <name>phosphate</name>
        <dbReference type="ChEBI" id="CHEBI:43474"/>
    </ligand>
</feature>
<dbReference type="EC" id="1.2.1.11" evidence="6 15"/>
<feature type="active site" description="Proton acceptor" evidence="15 16">
    <location>
        <position position="280"/>
    </location>
</feature>
<comment type="similarity">
    <text evidence="4 15">Belongs to the aspartate-semialdehyde dehydrogenase family.</text>
</comment>
<dbReference type="Gene3D" id="3.30.360.10">
    <property type="entry name" value="Dihydrodipicolinate Reductase, domain 2"/>
    <property type="match status" value="1"/>
</dbReference>
<dbReference type="UniPathway" id="UPA00034">
    <property type="reaction ID" value="UER00016"/>
</dbReference>
<comment type="catalytic activity">
    <reaction evidence="14 15">
        <text>L-aspartate 4-semialdehyde + phosphate + NADP(+) = 4-phospho-L-aspartate + NADPH + H(+)</text>
        <dbReference type="Rhea" id="RHEA:24284"/>
        <dbReference type="ChEBI" id="CHEBI:15378"/>
        <dbReference type="ChEBI" id="CHEBI:43474"/>
        <dbReference type="ChEBI" id="CHEBI:57535"/>
        <dbReference type="ChEBI" id="CHEBI:57783"/>
        <dbReference type="ChEBI" id="CHEBI:58349"/>
        <dbReference type="ChEBI" id="CHEBI:537519"/>
        <dbReference type="EC" id="1.2.1.11"/>
    </reaction>
</comment>
<dbReference type="Pfam" id="PF02774">
    <property type="entry name" value="Semialdhyde_dhC"/>
    <property type="match status" value="1"/>
</dbReference>
<dbReference type="UniPathway" id="UPA00050">
    <property type="reaction ID" value="UER00463"/>
</dbReference>
<keyword evidence="9 15" id="KW-0521">NADP</keyword>
<dbReference type="Gene3D" id="3.40.50.720">
    <property type="entry name" value="NAD(P)-binding Rossmann-like Domain"/>
    <property type="match status" value="1"/>
</dbReference>
<feature type="binding site" evidence="15">
    <location>
        <begin position="77"/>
        <end position="78"/>
    </location>
    <ligand>
        <name>NADP(+)</name>
        <dbReference type="ChEBI" id="CHEBI:58349"/>
    </ligand>
</feature>
<keyword evidence="11 15" id="KW-0560">Oxidoreductase</keyword>
<evidence type="ECO:0000256" key="10">
    <source>
        <dbReference type="ARBA" id="ARBA00022915"/>
    </source>
</evidence>
<keyword evidence="13 15" id="KW-0486">Methionine biosynthesis</keyword>
<name>A0A7W6DIV2_9RHOB</name>
<keyword evidence="10 15" id="KW-0220">Diaminopimelate biosynthesis</keyword>
<evidence type="ECO:0000256" key="2">
    <source>
        <dbReference type="ARBA" id="ARBA00005076"/>
    </source>
</evidence>
<dbReference type="GO" id="GO:0051287">
    <property type="term" value="F:NAD binding"/>
    <property type="evidence" value="ECO:0007669"/>
    <property type="project" value="InterPro"/>
</dbReference>
<organism evidence="18 19">
    <name type="scientific">Sagittula marina</name>
    <dbReference type="NCBI Taxonomy" id="943940"/>
    <lineage>
        <taxon>Bacteria</taxon>
        <taxon>Pseudomonadati</taxon>
        <taxon>Pseudomonadota</taxon>
        <taxon>Alphaproteobacteria</taxon>
        <taxon>Rhodobacterales</taxon>
        <taxon>Roseobacteraceae</taxon>
        <taxon>Sagittula</taxon>
    </lineage>
</organism>
<comment type="pathway">
    <text evidence="1 15">Amino-acid biosynthesis; L-methionine biosynthesis via de novo pathway; L-homoserine from L-aspartate: step 2/3.</text>
</comment>
<evidence type="ECO:0000256" key="4">
    <source>
        <dbReference type="ARBA" id="ARBA00010584"/>
    </source>
</evidence>
<comment type="caution">
    <text evidence="15">Lacks conserved residue(s) required for the propagation of feature annotation.</text>
</comment>
<dbReference type="UniPathway" id="UPA00051">
    <property type="reaction ID" value="UER00464"/>
</dbReference>
<evidence type="ECO:0000256" key="6">
    <source>
        <dbReference type="ARBA" id="ARBA00013120"/>
    </source>
</evidence>
<comment type="pathway">
    <text evidence="2 15">Amino-acid biosynthesis; L-lysine biosynthesis via DAP pathway; (S)-tetrahydrodipicolinate from L-aspartate: step 2/4.</text>
</comment>
<accession>A0A7W6DIV2</accession>
<comment type="function">
    <text evidence="15">Catalyzes the NADPH-dependent formation of L-aspartate-semialdehyde (L-ASA) by the reductive dephosphorylation of L-aspartyl-4-phosphate.</text>
</comment>
<dbReference type="GO" id="GO:0046983">
    <property type="term" value="F:protein dimerization activity"/>
    <property type="evidence" value="ECO:0007669"/>
    <property type="project" value="InterPro"/>
</dbReference>
<dbReference type="GO" id="GO:0009088">
    <property type="term" value="P:threonine biosynthetic process"/>
    <property type="evidence" value="ECO:0007669"/>
    <property type="project" value="UniProtKB-UniRule"/>
</dbReference>
<proteinExistence type="inferred from homology"/>
<dbReference type="InterPro" id="IPR005986">
    <property type="entry name" value="Asp_semialdehyde_DH_beta"/>
</dbReference>
<feature type="binding site" evidence="15">
    <location>
        <position position="194"/>
    </location>
    <ligand>
        <name>substrate</name>
    </ligand>
</feature>
<evidence type="ECO:0000256" key="15">
    <source>
        <dbReference type="HAMAP-Rule" id="MF_02121"/>
    </source>
</evidence>
<dbReference type="InterPro" id="IPR012280">
    <property type="entry name" value="Semialdhyde_DH_dimer_dom"/>
</dbReference>
<dbReference type="GO" id="GO:0009097">
    <property type="term" value="P:isoleucine biosynthetic process"/>
    <property type="evidence" value="ECO:0007669"/>
    <property type="project" value="UniProtKB-UniRule"/>
</dbReference>
<dbReference type="CDD" id="cd02316">
    <property type="entry name" value="VcASADH2_like_N"/>
    <property type="match status" value="1"/>
</dbReference>
<dbReference type="NCBIfam" id="TIGR01296">
    <property type="entry name" value="asd_B"/>
    <property type="match status" value="1"/>
</dbReference>
<dbReference type="GO" id="GO:0004073">
    <property type="term" value="F:aspartate-semialdehyde dehydrogenase activity"/>
    <property type="evidence" value="ECO:0007669"/>
    <property type="project" value="UniProtKB-UniRule"/>
</dbReference>
<dbReference type="GO" id="GO:0050661">
    <property type="term" value="F:NADP binding"/>
    <property type="evidence" value="ECO:0007669"/>
    <property type="project" value="UniProtKB-UniRule"/>
</dbReference>
<dbReference type="GO" id="GO:0009089">
    <property type="term" value="P:lysine biosynthetic process via diaminopimelate"/>
    <property type="evidence" value="ECO:0007669"/>
    <property type="project" value="UniProtKB-UniRule"/>
</dbReference>
<evidence type="ECO:0000256" key="1">
    <source>
        <dbReference type="ARBA" id="ARBA00005021"/>
    </source>
</evidence>
<feature type="binding site" evidence="15">
    <location>
        <begin position="197"/>
        <end position="198"/>
    </location>
    <ligand>
        <name>NADP(+)</name>
        <dbReference type="ChEBI" id="CHEBI:58349"/>
    </ligand>
</feature>
<evidence type="ECO:0000256" key="12">
    <source>
        <dbReference type="ARBA" id="ARBA00023154"/>
    </source>
</evidence>
<dbReference type="SMART" id="SM00859">
    <property type="entry name" value="Semialdhyde_dh"/>
    <property type="match status" value="1"/>
</dbReference>
<dbReference type="HAMAP" id="MF_02121">
    <property type="entry name" value="ASADH"/>
    <property type="match status" value="1"/>
</dbReference>
<keyword evidence="19" id="KW-1185">Reference proteome</keyword>
<evidence type="ECO:0000256" key="16">
    <source>
        <dbReference type="PIRSR" id="PIRSR000148-1"/>
    </source>
</evidence>